<gene>
    <name evidence="2" type="ORF">R1sor_025149</name>
</gene>
<dbReference type="Proteomes" id="UP001633002">
    <property type="component" value="Unassembled WGS sequence"/>
</dbReference>
<name>A0ABD3G954_9MARC</name>
<evidence type="ECO:0000313" key="3">
    <source>
        <dbReference type="Proteomes" id="UP001633002"/>
    </source>
</evidence>
<proteinExistence type="predicted"/>
<feature type="compositionally biased region" description="Basic and acidic residues" evidence="1">
    <location>
        <begin position="1"/>
        <end position="16"/>
    </location>
</feature>
<feature type="compositionally biased region" description="Basic and acidic residues" evidence="1">
    <location>
        <begin position="48"/>
        <end position="57"/>
    </location>
</feature>
<evidence type="ECO:0000256" key="1">
    <source>
        <dbReference type="SAM" id="MobiDB-lite"/>
    </source>
</evidence>
<accession>A0ABD3G954</accession>
<protein>
    <submittedName>
        <fullName evidence="2">Uncharacterized protein</fullName>
    </submittedName>
</protein>
<dbReference type="AlphaFoldDB" id="A0ABD3G954"/>
<organism evidence="2 3">
    <name type="scientific">Riccia sorocarpa</name>
    <dbReference type="NCBI Taxonomy" id="122646"/>
    <lineage>
        <taxon>Eukaryota</taxon>
        <taxon>Viridiplantae</taxon>
        <taxon>Streptophyta</taxon>
        <taxon>Embryophyta</taxon>
        <taxon>Marchantiophyta</taxon>
        <taxon>Marchantiopsida</taxon>
        <taxon>Marchantiidae</taxon>
        <taxon>Marchantiales</taxon>
        <taxon>Ricciaceae</taxon>
        <taxon>Riccia</taxon>
    </lineage>
</organism>
<keyword evidence="3" id="KW-1185">Reference proteome</keyword>
<dbReference type="EMBL" id="JBJQOH010000008">
    <property type="protein sequence ID" value="KAL3675201.1"/>
    <property type="molecule type" value="Genomic_DNA"/>
</dbReference>
<comment type="caution">
    <text evidence="2">The sequence shown here is derived from an EMBL/GenBank/DDBJ whole genome shotgun (WGS) entry which is preliminary data.</text>
</comment>
<reference evidence="2 3" key="1">
    <citation type="submission" date="2024-09" db="EMBL/GenBank/DDBJ databases">
        <title>Chromosome-scale assembly of Riccia sorocarpa.</title>
        <authorList>
            <person name="Paukszto L."/>
        </authorList>
    </citation>
    <scope>NUCLEOTIDE SEQUENCE [LARGE SCALE GENOMIC DNA]</scope>
    <source>
        <strain evidence="2">LP-2024</strain>
        <tissue evidence="2">Aerial parts of the thallus</tissue>
    </source>
</reference>
<sequence>MKEEEPFNVSHDRFESGEEEDVIAQAEFVEPSSKVDGLVLDTSRTKKQKEARQLSKADEEEDTCGNTPTGKAKEQRNPISGRTRSAKKQTTKEKAPKQLKKKRDEPAEAEPEPEIETPMAEVDPIIPEAGTSSPAVEEQATGHDKSVQKEDARSKKRSKKQANLQLLYEGCFKEDVYFPLKNRCVIVKSSLKETHDLLHGNKAKTIKDPVPIVEELKKMCTAPVKELAVIL</sequence>
<evidence type="ECO:0000313" key="2">
    <source>
        <dbReference type="EMBL" id="KAL3675201.1"/>
    </source>
</evidence>
<feature type="compositionally biased region" description="Basic and acidic residues" evidence="1">
    <location>
        <begin position="140"/>
        <end position="153"/>
    </location>
</feature>
<feature type="region of interest" description="Disordered" evidence="1">
    <location>
        <begin position="1"/>
        <end position="160"/>
    </location>
</feature>
<feature type="compositionally biased region" description="Basic and acidic residues" evidence="1">
    <location>
        <begin position="90"/>
        <end position="106"/>
    </location>
</feature>